<feature type="chain" id="PRO_5022791140" evidence="2">
    <location>
        <begin position="23"/>
        <end position="272"/>
    </location>
</feature>
<dbReference type="Proteomes" id="UP000316726">
    <property type="component" value="Chromosome 2"/>
</dbReference>
<dbReference type="InterPro" id="IPR001283">
    <property type="entry name" value="CRISP-related"/>
</dbReference>
<dbReference type="PRINTS" id="PR00837">
    <property type="entry name" value="V5TPXLIKE"/>
</dbReference>
<feature type="domain" description="SCP" evidence="3">
    <location>
        <begin position="141"/>
        <end position="262"/>
    </location>
</feature>
<dbReference type="Pfam" id="PF00188">
    <property type="entry name" value="CAP"/>
    <property type="match status" value="1"/>
</dbReference>
<dbReference type="AlphaFoldDB" id="A0A5B8MI12"/>
<feature type="region of interest" description="Disordered" evidence="1">
    <location>
        <begin position="116"/>
        <end position="137"/>
    </location>
</feature>
<dbReference type="SMART" id="SM00198">
    <property type="entry name" value="SCP"/>
    <property type="match status" value="1"/>
</dbReference>
<dbReference type="PANTHER" id="PTHR10334">
    <property type="entry name" value="CYSTEINE-RICH SECRETORY PROTEIN-RELATED"/>
    <property type="match status" value="1"/>
</dbReference>
<feature type="compositionally biased region" description="Low complexity" evidence="1">
    <location>
        <begin position="116"/>
        <end position="133"/>
    </location>
</feature>
<reference evidence="4 5" key="1">
    <citation type="submission" date="2018-07" db="EMBL/GenBank/DDBJ databases">
        <title>The complete nuclear genome of the prasinophyte Chloropicon primus (CCMP1205).</title>
        <authorList>
            <person name="Pombert J.-F."/>
            <person name="Otis C."/>
            <person name="Turmel M."/>
            <person name="Lemieux C."/>
        </authorList>
    </citation>
    <scope>NUCLEOTIDE SEQUENCE [LARGE SCALE GENOMIC DNA]</scope>
    <source>
        <strain evidence="4 5">CCMP1205</strain>
    </source>
</reference>
<evidence type="ECO:0000313" key="5">
    <source>
        <dbReference type="Proteomes" id="UP000316726"/>
    </source>
</evidence>
<gene>
    <name evidence="4" type="ORF">A3770_02p15300</name>
</gene>
<dbReference type="EMBL" id="CP031035">
    <property type="protein sequence ID" value="QDZ19012.1"/>
    <property type="molecule type" value="Genomic_DNA"/>
</dbReference>
<proteinExistence type="predicted"/>
<dbReference type="SUPFAM" id="SSF55797">
    <property type="entry name" value="PR-1-like"/>
    <property type="match status" value="1"/>
</dbReference>
<evidence type="ECO:0000256" key="1">
    <source>
        <dbReference type="SAM" id="MobiDB-lite"/>
    </source>
</evidence>
<dbReference type="OrthoDB" id="529132at2759"/>
<evidence type="ECO:0000256" key="2">
    <source>
        <dbReference type="SAM" id="SignalP"/>
    </source>
</evidence>
<dbReference type="PROSITE" id="PS01009">
    <property type="entry name" value="CRISP_1"/>
    <property type="match status" value="1"/>
</dbReference>
<keyword evidence="2" id="KW-0732">Signal</keyword>
<dbReference type="Gene3D" id="3.40.33.10">
    <property type="entry name" value="CAP"/>
    <property type="match status" value="1"/>
</dbReference>
<organism evidence="4 5">
    <name type="scientific">Chloropicon primus</name>
    <dbReference type="NCBI Taxonomy" id="1764295"/>
    <lineage>
        <taxon>Eukaryota</taxon>
        <taxon>Viridiplantae</taxon>
        <taxon>Chlorophyta</taxon>
        <taxon>Chloropicophyceae</taxon>
        <taxon>Chloropicales</taxon>
        <taxon>Chloropicaceae</taxon>
        <taxon>Chloropicon</taxon>
    </lineage>
</organism>
<protein>
    <submittedName>
        <fullName evidence="4">Putative cysteine-rich secretory protein</fullName>
    </submittedName>
</protein>
<feature type="signal peptide" evidence="2">
    <location>
        <begin position="1"/>
        <end position="22"/>
    </location>
</feature>
<evidence type="ECO:0000259" key="3">
    <source>
        <dbReference type="SMART" id="SM00198"/>
    </source>
</evidence>
<dbReference type="InterPro" id="IPR035940">
    <property type="entry name" value="CAP_sf"/>
</dbReference>
<sequence>MGSSSWVLRCCRLLALAVVATALACQAASDFHWTSGGWWKVSKGWETVYERTCWTKHCRGKYTTCAAPCMARCRRHHGELIGQESKCRVEWWKKRCQCRTETKTWPRPVAAAEALPTTTQPAATQPAATQPETDPLLSPLQRSALDKHNEYRRKHGVPLLAWSDEVARSAQSHADRCVFAHSLGAGYGENLAWGHQDIEKAIKDWYDEIALYNYNSPGFGMGTGHFTQVVWKGTQEVGCARGNCPGQNLWTCQYSPAGNVMGAFAENVPRPR</sequence>
<dbReference type="STRING" id="1764295.A0A5B8MI12"/>
<dbReference type="FunFam" id="3.40.33.10:FF:000010">
    <property type="entry name" value="Predicted protein"/>
    <property type="match status" value="1"/>
</dbReference>
<accession>A0A5B8MI12</accession>
<keyword evidence="5" id="KW-1185">Reference proteome</keyword>
<name>A0A5B8MI12_9CHLO</name>
<dbReference type="GO" id="GO:0005576">
    <property type="term" value="C:extracellular region"/>
    <property type="evidence" value="ECO:0007669"/>
    <property type="project" value="InterPro"/>
</dbReference>
<dbReference type="InterPro" id="IPR018244">
    <property type="entry name" value="Allrgn_V5/Tpx1_CS"/>
</dbReference>
<evidence type="ECO:0000313" key="4">
    <source>
        <dbReference type="EMBL" id="QDZ19012.1"/>
    </source>
</evidence>
<dbReference type="InterPro" id="IPR014044">
    <property type="entry name" value="CAP_dom"/>
</dbReference>